<gene>
    <name evidence="1" type="ORF">AYL99_05882</name>
</gene>
<comment type="caution">
    <text evidence="1">The sequence shown here is derived from an EMBL/GenBank/DDBJ whole genome shotgun (WGS) entry which is preliminary data.</text>
</comment>
<dbReference type="EMBL" id="LVYI01000004">
    <property type="protein sequence ID" value="OAP60880.1"/>
    <property type="molecule type" value="Genomic_DNA"/>
</dbReference>
<dbReference type="AlphaFoldDB" id="A0A178ZM56"/>
<keyword evidence="2" id="KW-1185">Reference proteome</keyword>
<evidence type="ECO:0000313" key="2">
    <source>
        <dbReference type="Proteomes" id="UP000078343"/>
    </source>
</evidence>
<dbReference type="Proteomes" id="UP000078343">
    <property type="component" value="Unassembled WGS sequence"/>
</dbReference>
<name>A0A178ZM56_9EURO</name>
<sequence>MVRRCACILVVEFQQRFGCLWNRDCTDVIRVVHNLDKDPEEIERDVKYMVSCGGRYLNLEKRLGPGSSLLLGLDIAESIWTKTLPKSGKVHDAMMNHIRGTKLTTLVDRFGPLRELVVECELWDLSAFYSSALGGNSMLLQEPNTAHPDATLPRNHYPLFDHLYGLATYDVDWQYFAKWQHSAEEQHFAKEQHFAEELGMELGTS</sequence>
<protein>
    <submittedName>
        <fullName evidence="1">Uncharacterized protein</fullName>
    </submittedName>
</protein>
<evidence type="ECO:0000313" key="1">
    <source>
        <dbReference type="EMBL" id="OAP60880.1"/>
    </source>
</evidence>
<accession>A0A178ZM56</accession>
<proteinExistence type="predicted"/>
<organism evidence="1 2">
    <name type="scientific">Fonsecaea erecta</name>
    <dbReference type="NCBI Taxonomy" id="1367422"/>
    <lineage>
        <taxon>Eukaryota</taxon>
        <taxon>Fungi</taxon>
        <taxon>Dikarya</taxon>
        <taxon>Ascomycota</taxon>
        <taxon>Pezizomycotina</taxon>
        <taxon>Eurotiomycetes</taxon>
        <taxon>Chaetothyriomycetidae</taxon>
        <taxon>Chaetothyriales</taxon>
        <taxon>Herpotrichiellaceae</taxon>
        <taxon>Fonsecaea</taxon>
    </lineage>
</organism>
<dbReference type="GeneID" id="30010050"/>
<dbReference type="RefSeq" id="XP_018694247.1">
    <property type="nucleotide sequence ID" value="XM_018837394.1"/>
</dbReference>
<reference evidence="1 2" key="1">
    <citation type="submission" date="2016-04" db="EMBL/GenBank/DDBJ databases">
        <title>Draft genome of Fonsecaea erecta CBS 125763.</title>
        <authorList>
            <person name="Weiss V.A."/>
            <person name="Vicente V.A."/>
            <person name="Raittz R.T."/>
            <person name="Moreno L.F."/>
            <person name="De Souza E.M."/>
            <person name="Pedrosa F.O."/>
            <person name="Steffens M.B."/>
            <person name="Faoro H."/>
            <person name="Tadra-Sfeir M.Z."/>
            <person name="Najafzadeh M.J."/>
            <person name="Felipe M.S."/>
            <person name="Teixeira M."/>
            <person name="Sun J."/>
            <person name="Xi L."/>
            <person name="Gomes R."/>
            <person name="De Azevedo C.M."/>
            <person name="Salgado C.G."/>
            <person name="Da Silva M.B."/>
            <person name="Nascimento M.F."/>
            <person name="Queiroz-Telles F."/>
            <person name="Attili D.S."/>
            <person name="Gorbushina A."/>
        </authorList>
    </citation>
    <scope>NUCLEOTIDE SEQUENCE [LARGE SCALE GENOMIC DNA]</scope>
    <source>
        <strain evidence="1 2">CBS 125763</strain>
    </source>
</reference>